<dbReference type="GO" id="GO:0008270">
    <property type="term" value="F:zinc ion binding"/>
    <property type="evidence" value="ECO:0007669"/>
    <property type="project" value="InterPro"/>
</dbReference>
<dbReference type="GO" id="GO:0000981">
    <property type="term" value="F:DNA-binding transcription factor activity, RNA polymerase II-specific"/>
    <property type="evidence" value="ECO:0007669"/>
    <property type="project" value="InterPro"/>
</dbReference>
<comment type="caution">
    <text evidence="4">The sequence shown here is derived from an EMBL/GenBank/DDBJ whole genome shotgun (WGS) entry which is preliminary data.</text>
</comment>
<accession>A0A8H3DBW9</accession>
<evidence type="ECO:0000313" key="5">
    <source>
        <dbReference type="Proteomes" id="UP000663850"/>
    </source>
</evidence>
<feature type="region of interest" description="Disordered" evidence="2">
    <location>
        <begin position="99"/>
        <end position="121"/>
    </location>
</feature>
<organism evidence="4 5">
    <name type="scientific">Rhizoctonia solani</name>
    <dbReference type="NCBI Taxonomy" id="456999"/>
    <lineage>
        <taxon>Eukaryota</taxon>
        <taxon>Fungi</taxon>
        <taxon>Dikarya</taxon>
        <taxon>Basidiomycota</taxon>
        <taxon>Agaricomycotina</taxon>
        <taxon>Agaricomycetes</taxon>
        <taxon>Cantharellales</taxon>
        <taxon>Ceratobasidiaceae</taxon>
        <taxon>Rhizoctonia</taxon>
    </lineage>
</organism>
<dbReference type="PROSITE" id="PS50048">
    <property type="entry name" value="ZN2_CY6_FUNGAL_2"/>
    <property type="match status" value="1"/>
</dbReference>
<name>A0A8H3DBW9_9AGAM</name>
<evidence type="ECO:0000259" key="3">
    <source>
        <dbReference type="PROSITE" id="PS50048"/>
    </source>
</evidence>
<dbReference type="PANTHER" id="PTHR37534">
    <property type="entry name" value="TRANSCRIPTIONAL ACTIVATOR PROTEIN UGA3"/>
    <property type="match status" value="1"/>
</dbReference>
<dbReference type="EMBL" id="CAJMWZ010006285">
    <property type="protein sequence ID" value="CAE6519568.1"/>
    <property type="molecule type" value="Genomic_DNA"/>
</dbReference>
<sequence>MIPKHRPGPLGKSCLTCKQRHKKCDQRKPVCRRCEDGQFECLGYNHNGRTKMGTAQQETVHLTEAPQNGPSTHSFSSESEVLSGNLGECLFPGEWFERTPTATSSPESRTDPDLNRQDVNLGRISDRGNSFVLVNPQKRHVEDYLHLFATRSTLKATDGPMSILRKIVNLQTQLPHFPSDPLKTFLNSQWSVEYVLAHSDKVTDHWYFKPMNYKNRHSREDIALRLRTSNFARCIALVGMGVVEAFHTGDMSQSPLHNLWLGHIEGAVKRELTRELAPREIQQYHSDLVHISLLKTIVIRSSNLYQVLQSITPTFLQVVYSDPKLWPSGSDLASIPLSNILISDAYELAVFVLMDCTCAMAFGLPQHVEYDTTIYLQPSSSPSVQCAYGSPVEFQAVFADINACRDKSSNAREWRQIEQWLLAWQSRPSEHAFTESWMTVAWYAVQESWRLALLAYLYMASFLSSTELSVSV</sequence>
<feature type="domain" description="Zn(2)-C6 fungal-type" evidence="3">
    <location>
        <begin position="13"/>
        <end position="41"/>
    </location>
</feature>
<keyword evidence="1" id="KW-0539">Nucleus</keyword>
<dbReference type="Proteomes" id="UP000663850">
    <property type="component" value="Unassembled WGS sequence"/>
</dbReference>
<dbReference type="SUPFAM" id="SSF57701">
    <property type="entry name" value="Zn2/Cys6 DNA-binding domain"/>
    <property type="match status" value="1"/>
</dbReference>
<evidence type="ECO:0000256" key="1">
    <source>
        <dbReference type="ARBA" id="ARBA00023242"/>
    </source>
</evidence>
<dbReference type="PANTHER" id="PTHR37534:SF46">
    <property type="entry name" value="ZN(II)2CYS6 TRANSCRIPTION FACTOR (EUROFUNG)"/>
    <property type="match status" value="1"/>
</dbReference>
<evidence type="ECO:0000256" key="2">
    <source>
        <dbReference type="SAM" id="MobiDB-lite"/>
    </source>
</evidence>
<dbReference type="InterPro" id="IPR001138">
    <property type="entry name" value="Zn2Cys6_DnaBD"/>
</dbReference>
<dbReference type="Gene3D" id="4.10.240.10">
    <property type="entry name" value="Zn(2)-C6 fungal-type DNA-binding domain"/>
    <property type="match status" value="1"/>
</dbReference>
<gene>
    <name evidence="4" type="ORF">RDB_LOCUS116173</name>
</gene>
<protein>
    <recommendedName>
        <fullName evidence="3">Zn(2)-C6 fungal-type domain-containing protein</fullName>
    </recommendedName>
</protein>
<dbReference type="AlphaFoldDB" id="A0A8H3DBW9"/>
<evidence type="ECO:0000313" key="4">
    <source>
        <dbReference type="EMBL" id="CAE6519568.1"/>
    </source>
</evidence>
<dbReference type="SMART" id="SM00066">
    <property type="entry name" value="GAL4"/>
    <property type="match status" value="1"/>
</dbReference>
<dbReference type="CDD" id="cd00067">
    <property type="entry name" value="GAL4"/>
    <property type="match status" value="1"/>
</dbReference>
<dbReference type="PROSITE" id="PS00463">
    <property type="entry name" value="ZN2_CY6_FUNGAL_1"/>
    <property type="match status" value="1"/>
</dbReference>
<reference evidence="4" key="1">
    <citation type="submission" date="2021-01" db="EMBL/GenBank/DDBJ databases">
        <authorList>
            <person name="Kaushik A."/>
        </authorList>
    </citation>
    <scope>NUCLEOTIDE SEQUENCE</scope>
    <source>
        <strain evidence="4">Type strain: AG8-Rh-89/</strain>
    </source>
</reference>
<proteinExistence type="predicted"/>
<dbReference type="InterPro" id="IPR036864">
    <property type="entry name" value="Zn2-C6_fun-type_DNA-bd_sf"/>
</dbReference>
<dbReference type="Pfam" id="PF00172">
    <property type="entry name" value="Zn_clus"/>
    <property type="match status" value="1"/>
</dbReference>